<reference evidence="2" key="1">
    <citation type="submission" date="2016-08" db="EMBL/GenBank/DDBJ databases">
        <authorList>
            <person name="Varghese N."/>
            <person name="Submissions Spin"/>
        </authorList>
    </citation>
    <scope>NUCLEOTIDE SEQUENCE [LARGE SCALE GENOMIC DNA]</scope>
    <source>
        <strain evidence="2">ERR11</strain>
    </source>
</reference>
<gene>
    <name evidence="1" type="ORF">GA0061098_1008274</name>
</gene>
<dbReference type="Proteomes" id="UP000199184">
    <property type="component" value="Unassembled WGS sequence"/>
</dbReference>
<evidence type="ECO:0000313" key="1">
    <source>
        <dbReference type="EMBL" id="SCB41341.1"/>
    </source>
</evidence>
<dbReference type="EMBL" id="FMAI01000008">
    <property type="protein sequence ID" value="SCB41341.1"/>
    <property type="molecule type" value="Genomic_DNA"/>
</dbReference>
<organism evidence="1 2">
    <name type="scientific">Bradyrhizobium shewense</name>
    <dbReference type="NCBI Taxonomy" id="1761772"/>
    <lineage>
        <taxon>Bacteria</taxon>
        <taxon>Pseudomonadati</taxon>
        <taxon>Pseudomonadota</taxon>
        <taxon>Alphaproteobacteria</taxon>
        <taxon>Hyphomicrobiales</taxon>
        <taxon>Nitrobacteraceae</taxon>
        <taxon>Bradyrhizobium</taxon>
    </lineage>
</organism>
<proteinExistence type="predicted"/>
<name>A0A1C3WMY7_9BRAD</name>
<dbReference type="AlphaFoldDB" id="A0A1C3WMY7"/>
<accession>A0A1C3WMY7</accession>
<protein>
    <submittedName>
        <fullName evidence="1">Uncharacterized protein</fullName>
    </submittedName>
</protein>
<evidence type="ECO:0000313" key="2">
    <source>
        <dbReference type="Proteomes" id="UP000199184"/>
    </source>
</evidence>
<keyword evidence="2" id="KW-1185">Reference proteome</keyword>
<sequence length="66" mass="7365">MSGSDGTACYTVRLRLRVTKQRTQRIGKLLISNLCTSAGVHDRRRGFASVGQERYCSLSLPDMMSK</sequence>